<sequence>MNLPFDPLYIIAVAVACGALIQGTTGMGFALIVAPVMGLLAPESLPVSLLILMLPLNAAVAWRERSAIDFRGSSWITLGRFAGTFGGVWILLILPISQLNLLIGLSTIAACLATWMAPSFIPGRRALISTGVITGITETATGVGGPPLALVYQHSPVATLRGSVALCFLVGEVISLVVLAMGGHLNTEQVSPVLALCVPLALGVVASHWARHLINETRLRRFVLIFAFVSGALLLVQ</sequence>
<feature type="transmembrane region" description="Helical" evidence="8">
    <location>
        <begin position="45"/>
        <end position="62"/>
    </location>
</feature>
<keyword evidence="5 8" id="KW-0812">Transmembrane</keyword>
<dbReference type="EMBL" id="JAZDQP010000001">
    <property type="protein sequence ID" value="MEE1864896.1"/>
    <property type="molecule type" value="Genomic_DNA"/>
</dbReference>
<gene>
    <name evidence="9" type="ORF">V0R53_00665</name>
</gene>
<comment type="similarity">
    <text evidence="2 8">Belongs to the 4-toluene sulfonate uptake permease (TSUP) (TC 2.A.102) family.</text>
</comment>
<dbReference type="InterPro" id="IPR052017">
    <property type="entry name" value="TSUP"/>
</dbReference>
<keyword evidence="6 8" id="KW-1133">Transmembrane helix</keyword>
<proteinExistence type="inferred from homology"/>
<dbReference type="Pfam" id="PF01925">
    <property type="entry name" value="TauE"/>
    <property type="match status" value="1"/>
</dbReference>
<dbReference type="PANTHER" id="PTHR30269">
    <property type="entry name" value="TRANSMEMBRANE PROTEIN YFCA"/>
    <property type="match status" value="1"/>
</dbReference>
<feature type="transmembrane region" description="Helical" evidence="8">
    <location>
        <begin position="219"/>
        <end position="236"/>
    </location>
</feature>
<keyword evidence="7 8" id="KW-0472">Membrane</keyword>
<feature type="transmembrane region" description="Helical" evidence="8">
    <location>
        <begin position="189"/>
        <end position="207"/>
    </location>
</feature>
<comment type="caution">
    <text evidence="9">The sequence shown here is derived from an EMBL/GenBank/DDBJ whole genome shotgun (WGS) entry which is preliminary data.</text>
</comment>
<dbReference type="AlphaFoldDB" id="A0AB35WKU1"/>
<keyword evidence="3" id="KW-0813">Transport</keyword>
<dbReference type="PANTHER" id="PTHR30269:SF37">
    <property type="entry name" value="MEMBRANE TRANSPORTER PROTEIN"/>
    <property type="match status" value="1"/>
</dbReference>
<evidence type="ECO:0000256" key="5">
    <source>
        <dbReference type="ARBA" id="ARBA00022692"/>
    </source>
</evidence>
<evidence type="ECO:0000256" key="1">
    <source>
        <dbReference type="ARBA" id="ARBA00004651"/>
    </source>
</evidence>
<evidence type="ECO:0000256" key="6">
    <source>
        <dbReference type="ARBA" id="ARBA00022989"/>
    </source>
</evidence>
<keyword evidence="4 8" id="KW-1003">Cell membrane</keyword>
<evidence type="ECO:0000313" key="9">
    <source>
        <dbReference type="EMBL" id="MEE1864896.1"/>
    </source>
</evidence>
<name>A0AB35WKU1_9PSED</name>
<feature type="transmembrane region" description="Helical" evidence="8">
    <location>
        <begin position="164"/>
        <end position="183"/>
    </location>
</feature>
<evidence type="ECO:0000256" key="7">
    <source>
        <dbReference type="ARBA" id="ARBA00023136"/>
    </source>
</evidence>
<dbReference type="GO" id="GO:0005886">
    <property type="term" value="C:plasma membrane"/>
    <property type="evidence" value="ECO:0007669"/>
    <property type="project" value="UniProtKB-SubCell"/>
</dbReference>
<evidence type="ECO:0000313" key="10">
    <source>
        <dbReference type="Proteomes" id="UP001307839"/>
    </source>
</evidence>
<keyword evidence="10" id="KW-1185">Reference proteome</keyword>
<evidence type="ECO:0000256" key="8">
    <source>
        <dbReference type="RuleBase" id="RU363041"/>
    </source>
</evidence>
<reference evidence="9 10" key="1">
    <citation type="submission" date="2024-01" db="EMBL/GenBank/DDBJ databases">
        <title>Unpublished Manusciprt.</title>
        <authorList>
            <person name="Duman M."/>
            <person name="Valdes E.G."/>
            <person name="Ajmi N."/>
            <person name="Altun S."/>
            <person name="Saticioglu I.B."/>
        </authorList>
    </citation>
    <scope>NUCLEOTIDE SEQUENCE [LARGE SCALE GENOMIC DNA]</scope>
    <source>
        <strain evidence="9 10">120P</strain>
    </source>
</reference>
<dbReference type="Proteomes" id="UP001307839">
    <property type="component" value="Unassembled WGS sequence"/>
</dbReference>
<evidence type="ECO:0000256" key="4">
    <source>
        <dbReference type="ARBA" id="ARBA00022475"/>
    </source>
</evidence>
<feature type="transmembrane region" description="Helical" evidence="8">
    <location>
        <begin position="7"/>
        <end position="33"/>
    </location>
</feature>
<dbReference type="RefSeq" id="WP_136476117.1">
    <property type="nucleotide sequence ID" value="NZ_JAZDCU010000001.1"/>
</dbReference>
<evidence type="ECO:0000256" key="2">
    <source>
        <dbReference type="ARBA" id="ARBA00009142"/>
    </source>
</evidence>
<dbReference type="InterPro" id="IPR002781">
    <property type="entry name" value="TM_pro_TauE-like"/>
</dbReference>
<evidence type="ECO:0000256" key="3">
    <source>
        <dbReference type="ARBA" id="ARBA00022448"/>
    </source>
</evidence>
<organism evidence="9 10">
    <name type="scientific">Pseudomonas auratipiscis</name>
    <dbReference type="NCBI Taxonomy" id="3115853"/>
    <lineage>
        <taxon>Bacteria</taxon>
        <taxon>Pseudomonadati</taxon>
        <taxon>Pseudomonadota</taxon>
        <taxon>Gammaproteobacteria</taxon>
        <taxon>Pseudomonadales</taxon>
        <taxon>Pseudomonadaceae</taxon>
        <taxon>Pseudomonas</taxon>
    </lineage>
</organism>
<accession>A0AB35WKU1</accession>
<feature type="transmembrane region" description="Helical" evidence="8">
    <location>
        <begin position="102"/>
        <end position="121"/>
    </location>
</feature>
<feature type="transmembrane region" description="Helical" evidence="8">
    <location>
        <begin position="74"/>
        <end position="96"/>
    </location>
</feature>
<comment type="subcellular location">
    <subcellularLocation>
        <location evidence="1 8">Cell membrane</location>
        <topology evidence="1 8">Multi-pass membrane protein</topology>
    </subcellularLocation>
</comment>
<protein>
    <recommendedName>
        <fullName evidence="8">Probable membrane transporter protein</fullName>
    </recommendedName>
</protein>